<reference evidence="1" key="1">
    <citation type="submission" date="2021-06" db="EMBL/GenBank/DDBJ databases">
        <authorList>
            <person name="Kallberg Y."/>
            <person name="Tangrot J."/>
            <person name="Rosling A."/>
        </authorList>
    </citation>
    <scope>NUCLEOTIDE SEQUENCE</scope>
    <source>
        <strain evidence="1">CL356</strain>
    </source>
</reference>
<evidence type="ECO:0000313" key="2">
    <source>
        <dbReference type="Proteomes" id="UP000789525"/>
    </source>
</evidence>
<dbReference type="EMBL" id="CAJVPT010016117">
    <property type="protein sequence ID" value="CAG8616633.1"/>
    <property type="molecule type" value="Genomic_DNA"/>
</dbReference>
<organism evidence="1 2">
    <name type="scientific">Acaulospora colombiana</name>
    <dbReference type="NCBI Taxonomy" id="27376"/>
    <lineage>
        <taxon>Eukaryota</taxon>
        <taxon>Fungi</taxon>
        <taxon>Fungi incertae sedis</taxon>
        <taxon>Mucoromycota</taxon>
        <taxon>Glomeromycotina</taxon>
        <taxon>Glomeromycetes</taxon>
        <taxon>Diversisporales</taxon>
        <taxon>Acaulosporaceae</taxon>
        <taxon>Acaulospora</taxon>
    </lineage>
</organism>
<evidence type="ECO:0000313" key="1">
    <source>
        <dbReference type="EMBL" id="CAG8616633.1"/>
    </source>
</evidence>
<comment type="caution">
    <text evidence="1">The sequence shown here is derived from an EMBL/GenBank/DDBJ whole genome shotgun (WGS) entry which is preliminary data.</text>
</comment>
<dbReference type="Proteomes" id="UP000789525">
    <property type="component" value="Unassembled WGS sequence"/>
</dbReference>
<proteinExistence type="predicted"/>
<accession>A0ACA9MZG7</accession>
<name>A0ACA9MZG7_9GLOM</name>
<gene>
    <name evidence="1" type="ORF">ACOLOM_LOCUS7191</name>
</gene>
<protein>
    <submittedName>
        <fullName evidence="1">11881_t:CDS:1</fullName>
    </submittedName>
</protein>
<keyword evidence="2" id="KW-1185">Reference proteome</keyword>
<sequence>MKDPSKSSIVLRVVLEGVLIIGPTHLKINSSETFLQLFNRVIKNPQSYDITKISARQNSSHDWHPIKEPSWDFLQHPYWRPVFTVWIHLMQTGRREICFDISRSLRCRSITPIKENHISNNVENVFSQNFVYLKNTMNKKESYIKTSSERVRGYGKGETK</sequence>